<dbReference type="Proteomes" id="UP000279859">
    <property type="component" value="Unassembled WGS sequence"/>
</dbReference>
<accession>A0A3M8LGH9</accession>
<evidence type="ECO:0000313" key="1">
    <source>
        <dbReference type="EMBL" id="RNE63774.1"/>
    </source>
</evidence>
<dbReference type="OrthoDB" id="5124227at2"/>
<dbReference type="RefSeq" id="WP_123045384.1">
    <property type="nucleotide sequence ID" value="NZ_RDSR01000007.1"/>
</dbReference>
<protein>
    <submittedName>
        <fullName evidence="1">Uncharacterized protein</fullName>
    </submittedName>
</protein>
<name>A0A3M8LGH9_9MICO</name>
<gene>
    <name evidence="1" type="ORF">EEJ31_05955</name>
</gene>
<organism evidence="1 2">
    <name type="scientific">Cryobacterium tepidiphilum</name>
    <dbReference type="NCBI Taxonomy" id="2486026"/>
    <lineage>
        <taxon>Bacteria</taxon>
        <taxon>Bacillati</taxon>
        <taxon>Actinomycetota</taxon>
        <taxon>Actinomycetes</taxon>
        <taxon>Micrococcales</taxon>
        <taxon>Microbacteriaceae</taxon>
        <taxon>Cryobacterium</taxon>
    </lineage>
</organism>
<evidence type="ECO:0000313" key="2">
    <source>
        <dbReference type="Proteomes" id="UP000279859"/>
    </source>
</evidence>
<comment type="caution">
    <text evidence="1">The sequence shown here is derived from an EMBL/GenBank/DDBJ whole genome shotgun (WGS) entry which is preliminary data.</text>
</comment>
<keyword evidence="2" id="KW-1185">Reference proteome</keyword>
<sequence length="80" mass="8357">MFMPVSASRPVAVAEVGTSTWEVREGSTVMGYIHRAGNVFVSLSGGNINLAVEVAQSLTLARALEALGVRQATAARVRLG</sequence>
<proteinExistence type="predicted"/>
<reference evidence="1 2" key="1">
    <citation type="submission" date="2018-11" db="EMBL/GenBank/DDBJ databases">
        <title>Cryobacterium sp. nov., isolated from rhizosphere soil of lettuce.</title>
        <authorList>
            <person name="Wang Y."/>
        </authorList>
    </citation>
    <scope>NUCLEOTIDE SEQUENCE [LARGE SCALE GENOMIC DNA]</scope>
    <source>
        <strain evidence="1 2">NEAU-85</strain>
    </source>
</reference>
<dbReference type="EMBL" id="RDSR01000007">
    <property type="protein sequence ID" value="RNE63774.1"/>
    <property type="molecule type" value="Genomic_DNA"/>
</dbReference>
<dbReference type="AlphaFoldDB" id="A0A3M8LGH9"/>